<gene>
    <name evidence="2" type="ORF">PIB30_045029</name>
</gene>
<feature type="compositionally biased region" description="Acidic residues" evidence="1">
    <location>
        <begin position="162"/>
        <end position="172"/>
    </location>
</feature>
<evidence type="ECO:0000313" key="2">
    <source>
        <dbReference type="EMBL" id="MED6122985.1"/>
    </source>
</evidence>
<accession>A0ABU6RGD0</accession>
<proteinExistence type="predicted"/>
<protein>
    <submittedName>
        <fullName evidence="2">Uncharacterized protein</fullName>
    </submittedName>
</protein>
<name>A0ABU6RGD0_9FABA</name>
<evidence type="ECO:0000256" key="1">
    <source>
        <dbReference type="SAM" id="MobiDB-lite"/>
    </source>
</evidence>
<reference evidence="2 3" key="1">
    <citation type="journal article" date="2023" name="Plants (Basel)">
        <title>Bridging the Gap: Combining Genomics and Transcriptomics Approaches to Understand Stylosanthes scabra, an Orphan Legume from the Brazilian Caatinga.</title>
        <authorList>
            <person name="Ferreira-Neto J.R.C."/>
            <person name="da Silva M.D."/>
            <person name="Binneck E."/>
            <person name="de Melo N.F."/>
            <person name="da Silva R.H."/>
            <person name="de Melo A.L.T.M."/>
            <person name="Pandolfi V."/>
            <person name="Bustamante F.O."/>
            <person name="Brasileiro-Vidal A.C."/>
            <person name="Benko-Iseppon A.M."/>
        </authorList>
    </citation>
    <scope>NUCLEOTIDE SEQUENCE [LARGE SCALE GENOMIC DNA]</scope>
    <source>
        <tissue evidence="2">Leaves</tissue>
    </source>
</reference>
<organism evidence="2 3">
    <name type="scientific">Stylosanthes scabra</name>
    <dbReference type="NCBI Taxonomy" id="79078"/>
    <lineage>
        <taxon>Eukaryota</taxon>
        <taxon>Viridiplantae</taxon>
        <taxon>Streptophyta</taxon>
        <taxon>Embryophyta</taxon>
        <taxon>Tracheophyta</taxon>
        <taxon>Spermatophyta</taxon>
        <taxon>Magnoliopsida</taxon>
        <taxon>eudicotyledons</taxon>
        <taxon>Gunneridae</taxon>
        <taxon>Pentapetalae</taxon>
        <taxon>rosids</taxon>
        <taxon>fabids</taxon>
        <taxon>Fabales</taxon>
        <taxon>Fabaceae</taxon>
        <taxon>Papilionoideae</taxon>
        <taxon>50 kb inversion clade</taxon>
        <taxon>dalbergioids sensu lato</taxon>
        <taxon>Dalbergieae</taxon>
        <taxon>Pterocarpus clade</taxon>
        <taxon>Stylosanthes</taxon>
    </lineage>
</organism>
<feature type="region of interest" description="Disordered" evidence="1">
    <location>
        <begin position="89"/>
        <end position="183"/>
    </location>
</feature>
<dbReference type="EMBL" id="JASCZI010030480">
    <property type="protein sequence ID" value="MED6122985.1"/>
    <property type="molecule type" value="Genomic_DNA"/>
</dbReference>
<sequence length="183" mass="20263">MRELRRGILQPYGQETLCTSSPLKCITFTYIKKKQEGKQNHHLLVHRLLTSDEHSDSSLFEHHCRCTGFFLRLFQRICSSVRAYNLWGSVVDQPQPSPPSSSVGADMGFRRPSQQGSSQQQQQQNGALSGEVEVDVAGGVGNSPSSASNGISIPKPHQVLPQEEEEEEEEEQATATTAVRGDR</sequence>
<keyword evidence="3" id="KW-1185">Reference proteome</keyword>
<dbReference type="Proteomes" id="UP001341840">
    <property type="component" value="Unassembled WGS sequence"/>
</dbReference>
<evidence type="ECO:0000313" key="3">
    <source>
        <dbReference type="Proteomes" id="UP001341840"/>
    </source>
</evidence>
<feature type="compositionally biased region" description="Polar residues" evidence="1">
    <location>
        <begin position="142"/>
        <end position="151"/>
    </location>
</feature>
<feature type="compositionally biased region" description="Low complexity" evidence="1">
    <location>
        <begin position="113"/>
        <end position="124"/>
    </location>
</feature>
<comment type="caution">
    <text evidence="2">The sequence shown here is derived from an EMBL/GenBank/DDBJ whole genome shotgun (WGS) entry which is preliminary data.</text>
</comment>